<reference evidence="15 16" key="1">
    <citation type="submission" date="2021-07" db="EMBL/GenBank/DDBJ databases">
        <title>The Aristolochia fimbriata genome: insights into angiosperm evolution, floral development and chemical biosynthesis.</title>
        <authorList>
            <person name="Jiao Y."/>
        </authorList>
    </citation>
    <scope>NUCLEOTIDE SEQUENCE [LARGE SCALE GENOMIC DNA]</scope>
    <source>
        <strain evidence="15">IBCAS-2021</strain>
        <tissue evidence="15">Leaf</tissue>
    </source>
</reference>
<keyword evidence="7" id="KW-0479">Metal-binding</keyword>
<evidence type="ECO:0000256" key="3">
    <source>
        <dbReference type="ARBA" id="ARBA00022528"/>
    </source>
</evidence>
<keyword evidence="5" id="KW-0812">Transmembrane</keyword>
<evidence type="ECO:0000259" key="14">
    <source>
        <dbReference type="PROSITE" id="PS51296"/>
    </source>
</evidence>
<dbReference type="InterPro" id="IPR050584">
    <property type="entry name" value="Cholesterol_7-desaturase"/>
</dbReference>
<keyword evidence="8" id="KW-0809">Transit peptide</keyword>
<dbReference type="Pfam" id="PF00355">
    <property type="entry name" value="Rieske"/>
    <property type="match status" value="1"/>
</dbReference>
<keyword evidence="9" id="KW-1133">Transmembrane helix</keyword>
<evidence type="ECO:0000256" key="11">
    <source>
        <dbReference type="ARBA" id="ARBA00023004"/>
    </source>
</evidence>
<dbReference type="Proteomes" id="UP000825729">
    <property type="component" value="Unassembled WGS sequence"/>
</dbReference>
<dbReference type="PANTHER" id="PTHR21266">
    <property type="entry name" value="IRON-SULFUR DOMAIN CONTAINING PROTEIN"/>
    <property type="match status" value="1"/>
</dbReference>
<organism evidence="15 16">
    <name type="scientific">Aristolochia fimbriata</name>
    <name type="common">White veined hardy Dutchman's pipe vine</name>
    <dbReference type="NCBI Taxonomy" id="158543"/>
    <lineage>
        <taxon>Eukaryota</taxon>
        <taxon>Viridiplantae</taxon>
        <taxon>Streptophyta</taxon>
        <taxon>Embryophyta</taxon>
        <taxon>Tracheophyta</taxon>
        <taxon>Spermatophyta</taxon>
        <taxon>Magnoliopsida</taxon>
        <taxon>Magnoliidae</taxon>
        <taxon>Piperales</taxon>
        <taxon>Aristolochiaceae</taxon>
        <taxon>Aristolochia</taxon>
    </lineage>
</organism>
<gene>
    <name evidence="15" type="ORF">H6P81_011378</name>
</gene>
<evidence type="ECO:0000256" key="12">
    <source>
        <dbReference type="ARBA" id="ARBA00023014"/>
    </source>
</evidence>
<evidence type="ECO:0000256" key="6">
    <source>
        <dbReference type="ARBA" id="ARBA00022714"/>
    </source>
</evidence>
<dbReference type="CDD" id="cd03480">
    <property type="entry name" value="Rieske_RO_Alpha_PaO"/>
    <property type="match status" value="1"/>
</dbReference>
<keyword evidence="4" id="KW-0934">Plastid</keyword>
<evidence type="ECO:0000313" key="16">
    <source>
        <dbReference type="Proteomes" id="UP000825729"/>
    </source>
</evidence>
<evidence type="ECO:0000256" key="9">
    <source>
        <dbReference type="ARBA" id="ARBA00022989"/>
    </source>
</evidence>
<sequence>MEALLTFSTYPLGLNCFLPQQYIPFPSVGSLSCRYPRRICSINSRKVSYVRAISASSAVSSPPVTPKEEDEESEERFDWFGNWYPVAPVCDLDKKVPHAKRVIGLDVVIWWDPVERTWRVFNDRCPHRLAPLSEGRIDSAGRLQCVYHGWCFSGAGDCKFIPQAPPDDPPVHTSKRACVAVYPSCEQNKIVWFWPNSDPQFKDILSKKRPPCIDEIDDPSYTSIFGIREIPYGYEVLIENLMDPAHVPYAHYKIMPMPKAATAGRIKRDREGGAPLDMTVQKLDVTGYIASQERGYSKFIAPCVFCAYPKWEEKNDGSASSASINNTKLEKASANATQQKKRALLVFLCIPVSPGQSRLIWVFPRNFSLWANRLIPRWVFHVGQNLILDSDLYLLHVQERKIVEVGQDNWHKACYVPTKSDALVTGFRRWLRKYGSIPWDPKFSDGFPPTPPKEQLMDRYWTHVVHCSSCRAAEKGLKVLEVSLQVVSIGLIGVIAALKQNTLSSVARNLLVSTAIVCFIASKWLSHFVYKNFHFHDYNHAIV</sequence>
<evidence type="ECO:0000256" key="13">
    <source>
        <dbReference type="ARBA" id="ARBA00023136"/>
    </source>
</evidence>
<evidence type="ECO:0000256" key="1">
    <source>
        <dbReference type="ARBA" id="ARBA00004229"/>
    </source>
</evidence>
<dbReference type="SUPFAM" id="SSF55961">
    <property type="entry name" value="Bet v1-like"/>
    <property type="match status" value="1"/>
</dbReference>
<dbReference type="GO" id="GO:0010277">
    <property type="term" value="F:chlorophyllide a oxygenase activity"/>
    <property type="evidence" value="ECO:0007669"/>
    <property type="project" value="InterPro"/>
</dbReference>
<feature type="domain" description="Rieske" evidence="14">
    <location>
        <begin position="83"/>
        <end position="193"/>
    </location>
</feature>
<dbReference type="GO" id="GO:0046872">
    <property type="term" value="F:metal ion binding"/>
    <property type="evidence" value="ECO:0007669"/>
    <property type="project" value="UniProtKB-KW"/>
</dbReference>
<comment type="caution">
    <text evidence="15">The sequence shown here is derived from an EMBL/GenBank/DDBJ whole genome shotgun (WGS) entry which is preliminary data.</text>
</comment>
<evidence type="ECO:0000256" key="4">
    <source>
        <dbReference type="ARBA" id="ARBA00022640"/>
    </source>
</evidence>
<protein>
    <recommendedName>
        <fullName evidence="14">Rieske domain-containing protein</fullName>
    </recommendedName>
</protein>
<evidence type="ECO:0000256" key="5">
    <source>
        <dbReference type="ARBA" id="ARBA00022692"/>
    </source>
</evidence>
<evidence type="ECO:0000313" key="15">
    <source>
        <dbReference type="EMBL" id="KAG9451413.1"/>
    </source>
</evidence>
<accession>A0AAV7EVT3</accession>
<dbReference type="PANTHER" id="PTHR21266:SF32">
    <property type="entry name" value="CHOLESTEROL 7-DESATURASE NVD"/>
    <property type="match status" value="1"/>
</dbReference>
<dbReference type="GO" id="GO:0009507">
    <property type="term" value="C:chloroplast"/>
    <property type="evidence" value="ECO:0007669"/>
    <property type="project" value="UniProtKB-SubCell"/>
</dbReference>
<dbReference type="GO" id="GO:0016020">
    <property type="term" value="C:membrane"/>
    <property type="evidence" value="ECO:0007669"/>
    <property type="project" value="UniProtKB-SubCell"/>
</dbReference>
<name>A0AAV7EVT3_ARIFI</name>
<evidence type="ECO:0000256" key="8">
    <source>
        <dbReference type="ARBA" id="ARBA00022946"/>
    </source>
</evidence>
<keyword evidence="12" id="KW-0411">Iron-sulfur</keyword>
<dbReference type="Gene3D" id="3.90.380.10">
    <property type="entry name" value="Naphthalene 1,2-dioxygenase Alpha Subunit, Chain A, domain 1"/>
    <property type="match status" value="1"/>
</dbReference>
<dbReference type="AlphaFoldDB" id="A0AAV7EVT3"/>
<keyword evidence="3" id="KW-0150">Chloroplast</keyword>
<keyword evidence="10" id="KW-0560">Oxidoreductase</keyword>
<dbReference type="GO" id="GO:0051537">
    <property type="term" value="F:2 iron, 2 sulfur cluster binding"/>
    <property type="evidence" value="ECO:0007669"/>
    <property type="project" value="UniProtKB-KW"/>
</dbReference>
<keyword evidence="11" id="KW-0408">Iron</keyword>
<dbReference type="InterPro" id="IPR013626">
    <property type="entry name" value="PaO"/>
</dbReference>
<dbReference type="SUPFAM" id="SSF50022">
    <property type="entry name" value="ISP domain"/>
    <property type="match status" value="1"/>
</dbReference>
<dbReference type="InterPro" id="IPR017941">
    <property type="entry name" value="Rieske_2Fe-2S"/>
</dbReference>
<evidence type="ECO:0000256" key="2">
    <source>
        <dbReference type="ARBA" id="ARBA00004370"/>
    </source>
</evidence>
<proteinExistence type="predicted"/>
<evidence type="ECO:0000256" key="7">
    <source>
        <dbReference type="ARBA" id="ARBA00022723"/>
    </source>
</evidence>
<keyword evidence="6" id="KW-0001">2Fe-2S</keyword>
<dbReference type="Gene3D" id="2.102.10.10">
    <property type="entry name" value="Rieske [2Fe-2S] iron-sulphur domain"/>
    <property type="match status" value="1"/>
</dbReference>
<dbReference type="InterPro" id="IPR036922">
    <property type="entry name" value="Rieske_2Fe-2S_sf"/>
</dbReference>
<dbReference type="EMBL" id="JAINDJ010000004">
    <property type="protein sequence ID" value="KAG9451413.1"/>
    <property type="molecule type" value="Genomic_DNA"/>
</dbReference>
<dbReference type="PROSITE" id="PS51296">
    <property type="entry name" value="RIESKE"/>
    <property type="match status" value="1"/>
</dbReference>
<dbReference type="Pfam" id="PF08417">
    <property type="entry name" value="PaO"/>
    <property type="match status" value="1"/>
</dbReference>
<keyword evidence="16" id="KW-1185">Reference proteome</keyword>
<comment type="subcellular location">
    <subcellularLocation>
        <location evidence="2">Membrane</location>
    </subcellularLocation>
    <subcellularLocation>
        <location evidence="1">Plastid</location>
        <location evidence="1">Chloroplast</location>
    </subcellularLocation>
</comment>
<keyword evidence="13" id="KW-0472">Membrane</keyword>
<evidence type="ECO:0000256" key="10">
    <source>
        <dbReference type="ARBA" id="ARBA00023002"/>
    </source>
</evidence>